<proteinExistence type="predicted"/>
<evidence type="ECO:0000313" key="2">
    <source>
        <dbReference type="EMBL" id="GAF37120.1"/>
    </source>
</evidence>
<dbReference type="InterPro" id="IPR013785">
    <property type="entry name" value="Aldolase_TIM"/>
</dbReference>
<dbReference type="InterPro" id="IPR000652">
    <property type="entry name" value="Triosephosphate_isomerase"/>
</dbReference>
<dbReference type="PROSITE" id="PS51440">
    <property type="entry name" value="TIM_2"/>
    <property type="match status" value="1"/>
</dbReference>
<organism evidence="2 3">
    <name type="scientific">Lentilactobacillus farraginis DSM 18382 = JCM 14108</name>
    <dbReference type="NCBI Taxonomy" id="1423743"/>
    <lineage>
        <taxon>Bacteria</taxon>
        <taxon>Bacillati</taxon>
        <taxon>Bacillota</taxon>
        <taxon>Bacilli</taxon>
        <taxon>Lactobacillales</taxon>
        <taxon>Lactobacillaceae</taxon>
        <taxon>Lentilactobacillus</taxon>
    </lineage>
</organism>
<keyword evidence="1 2" id="KW-0413">Isomerase</keyword>
<dbReference type="AlphaFoldDB" id="X0QET0"/>
<dbReference type="SUPFAM" id="SSF51351">
    <property type="entry name" value="Triosephosphate isomerase (TIM)"/>
    <property type="match status" value="1"/>
</dbReference>
<accession>X0QET0</accession>
<gene>
    <name evidence="2" type="ORF">JCM14108_2129</name>
</gene>
<dbReference type="InterPro" id="IPR035990">
    <property type="entry name" value="TIM_sf"/>
</dbReference>
<dbReference type="eggNOG" id="COG0149">
    <property type="taxonomic scope" value="Bacteria"/>
</dbReference>
<dbReference type="GO" id="GO:0004807">
    <property type="term" value="F:triose-phosphate isomerase activity"/>
    <property type="evidence" value="ECO:0007669"/>
    <property type="project" value="InterPro"/>
</dbReference>
<dbReference type="Pfam" id="PF00121">
    <property type="entry name" value="TIM"/>
    <property type="match status" value="1"/>
</dbReference>
<name>X0QET0_9LACO</name>
<dbReference type="EMBL" id="BAKI01000024">
    <property type="protein sequence ID" value="GAF37120.1"/>
    <property type="molecule type" value="Genomic_DNA"/>
</dbReference>
<evidence type="ECO:0000313" key="3">
    <source>
        <dbReference type="Proteomes" id="UP000019488"/>
    </source>
</evidence>
<sequence>MYGGSVNDDNADDILAQIDIDGVLAGGASLKADSFLKLANFLQK</sequence>
<dbReference type="Proteomes" id="UP000019488">
    <property type="component" value="Unassembled WGS sequence"/>
</dbReference>
<comment type="caution">
    <text evidence="2">The sequence shown here is derived from an EMBL/GenBank/DDBJ whole genome shotgun (WGS) entry which is preliminary data.</text>
</comment>
<dbReference type="Gene3D" id="3.20.20.70">
    <property type="entry name" value="Aldolase class I"/>
    <property type="match status" value="1"/>
</dbReference>
<protein>
    <submittedName>
        <fullName evidence="2">Triosephosphate isomerase</fullName>
    </submittedName>
</protein>
<reference evidence="2" key="1">
    <citation type="journal article" date="2014" name="Genome Announc.">
        <title>Draft Genome Sequences of Two Lactobacillus Strains, L. farraginis JCM 14108T and L. composti JCM 14202T, Isolated from Compost of Distilled Shochu Residue.</title>
        <authorList>
            <person name="Yuki M."/>
            <person name="Oshima K."/>
            <person name="Suda W."/>
            <person name="Kitahara M."/>
            <person name="Kitamura K."/>
            <person name="Iida T."/>
            <person name="Hattori M."/>
            <person name="Ohkuma M."/>
        </authorList>
    </citation>
    <scope>NUCLEOTIDE SEQUENCE [LARGE SCALE GENOMIC DNA]</scope>
    <source>
        <strain evidence="2">JCM 14108</strain>
    </source>
</reference>
<evidence type="ECO:0000256" key="1">
    <source>
        <dbReference type="ARBA" id="ARBA00023235"/>
    </source>
</evidence>